<dbReference type="GeneID" id="17264345"/>
<keyword evidence="9 10" id="KW-0275">Fatty acid biosynthesis</keyword>
<keyword evidence="12" id="KW-1185">Reference proteome</keyword>
<dbReference type="PANTHER" id="PTHR11157">
    <property type="entry name" value="FATTY ACID ACYL TRANSFERASE-RELATED"/>
    <property type="match status" value="1"/>
</dbReference>
<dbReference type="GO" id="GO:0034626">
    <property type="term" value="P:fatty acid elongation, polyunsaturated fatty acid"/>
    <property type="evidence" value="ECO:0007669"/>
    <property type="project" value="TreeGrafter"/>
</dbReference>
<feature type="transmembrane region" description="Helical" evidence="10">
    <location>
        <begin position="200"/>
        <end position="220"/>
    </location>
</feature>
<evidence type="ECO:0000313" key="11">
    <source>
        <dbReference type="EnsemblProtists" id="EOD18798"/>
    </source>
</evidence>
<dbReference type="AlphaFoldDB" id="A0A0D3J5L3"/>
<evidence type="ECO:0000256" key="10">
    <source>
        <dbReference type="RuleBase" id="RU361115"/>
    </source>
</evidence>
<accession>A0A0D3J5L3</accession>
<reference evidence="12" key="1">
    <citation type="journal article" date="2013" name="Nature">
        <title>Pan genome of the phytoplankton Emiliania underpins its global distribution.</title>
        <authorList>
            <person name="Read B.A."/>
            <person name="Kegel J."/>
            <person name="Klute M.J."/>
            <person name="Kuo A."/>
            <person name="Lefebvre S.C."/>
            <person name="Maumus F."/>
            <person name="Mayer C."/>
            <person name="Miller J."/>
            <person name="Monier A."/>
            <person name="Salamov A."/>
            <person name="Young J."/>
            <person name="Aguilar M."/>
            <person name="Claverie J.M."/>
            <person name="Frickenhaus S."/>
            <person name="Gonzalez K."/>
            <person name="Herman E.K."/>
            <person name="Lin Y.C."/>
            <person name="Napier J."/>
            <person name="Ogata H."/>
            <person name="Sarno A.F."/>
            <person name="Shmutz J."/>
            <person name="Schroeder D."/>
            <person name="de Vargas C."/>
            <person name="Verret F."/>
            <person name="von Dassow P."/>
            <person name="Valentin K."/>
            <person name="Van de Peer Y."/>
            <person name="Wheeler G."/>
            <person name="Dacks J.B."/>
            <person name="Delwiche C.F."/>
            <person name="Dyhrman S.T."/>
            <person name="Glockner G."/>
            <person name="John U."/>
            <person name="Richards T."/>
            <person name="Worden A.Z."/>
            <person name="Zhang X."/>
            <person name="Grigoriev I.V."/>
            <person name="Allen A.E."/>
            <person name="Bidle K."/>
            <person name="Borodovsky M."/>
            <person name="Bowler C."/>
            <person name="Brownlee C."/>
            <person name="Cock J.M."/>
            <person name="Elias M."/>
            <person name="Gladyshev V.N."/>
            <person name="Groth M."/>
            <person name="Guda C."/>
            <person name="Hadaegh A."/>
            <person name="Iglesias-Rodriguez M.D."/>
            <person name="Jenkins J."/>
            <person name="Jones B.M."/>
            <person name="Lawson T."/>
            <person name="Leese F."/>
            <person name="Lindquist E."/>
            <person name="Lobanov A."/>
            <person name="Lomsadze A."/>
            <person name="Malik S.B."/>
            <person name="Marsh M.E."/>
            <person name="Mackinder L."/>
            <person name="Mock T."/>
            <person name="Mueller-Roeber B."/>
            <person name="Pagarete A."/>
            <person name="Parker M."/>
            <person name="Probert I."/>
            <person name="Quesneville H."/>
            <person name="Raines C."/>
            <person name="Rensing S.A."/>
            <person name="Riano-Pachon D.M."/>
            <person name="Richier S."/>
            <person name="Rokitta S."/>
            <person name="Shiraiwa Y."/>
            <person name="Soanes D.M."/>
            <person name="van der Giezen M."/>
            <person name="Wahlund T.M."/>
            <person name="Williams B."/>
            <person name="Wilson W."/>
            <person name="Wolfe G."/>
            <person name="Wurch L.L."/>
        </authorList>
    </citation>
    <scope>NUCLEOTIDE SEQUENCE</scope>
</reference>
<comment type="similarity">
    <text evidence="10">Belongs to the ELO family.</text>
</comment>
<keyword evidence="6 10" id="KW-1133">Transmembrane helix</keyword>
<keyword evidence="5 10" id="KW-0276">Fatty acid metabolism</keyword>
<dbReference type="PaxDb" id="2903-EOD18798"/>
<keyword evidence="7 10" id="KW-0443">Lipid metabolism</keyword>
<dbReference type="GO" id="GO:0009922">
    <property type="term" value="F:fatty acid elongase activity"/>
    <property type="evidence" value="ECO:0007669"/>
    <property type="project" value="InterPro"/>
</dbReference>
<dbReference type="PANTHER" id="PTHR11157:SF17">
    <property type="entry name" value="ELONGATION OF VERY LONG CHAIN FATTY ACIDS PROTEIN 6"/>
    <property type="match status" value="1"/>
</dbReference>
<dbReference type="EC" id="2.3.1.-" evidence="10"/>
<dbReference type="eggNOG" id="KOG3072">
    <property type="taxonomic scope" value="Eukaryota"/>
</dbReference>
<feature type="transmembrane region" description="Helical" evidence="10">
    <location>
        <begin position="12"/>
        <end position="31"/>
    </location>
</feature>
<protein>
    <recommendedName>
        <fullName evidence="10">Elongation of fatty acids protein</fullName>
        <ecNumber evidence="10">2.3.1.-</ecNumber>
    </recommendedName>
</protein>
<dbReference type="PROSITE" id="PS01188">
    <property type="entry name" value="ELO"/>
    <property type="match status" value="1"/>
</dbReference>
<dbReference type="InterPro" id="IPR030457">
    <property type="entry name" value="ELO_CS"/>
</dbReference>
<evidence type="ECO:0000256" key="1">
    <source>
        <dbReference type="ARBA" id="ARBA00004141"/>
    </source>
</evidence>
<dbReference type="OMA" id="PISWVPI"/>
<dbReference type="InterPro" id="IPR002076">
    <property type="entry name" value="ELO_fam"/>
</dbReference>
<dbReference type="GO" id="GO:0030148">
    <property type="term" value="P:sphingolipid biosynthetic process"/>
    <property type="evidence" value="ECO:0007669"/>
    <property type="project" value="TreeGrafter"/>
</dbReference>
<feature type="transmembrane region" description="Helical" evidence="10">
    <location>
        <begin position="226"/>
        <end position="251"/>
    </location>
</feature>
<dbReference type="Pfam" id="PF01151">
    <property type="entry name" value="ELO"/>
    <property type="match status" value="1"/>
</dbReference>
<feature type="transmembrane region" description="Helical" evidence="10">
    <location>
        <begin position="125"/>
        <end position="144"/>
    </location>
</feature>
<organism evidence="11 12">
    <name type="scientific">Emiliania huxleyi (strain CCMP1516)</name>
    <dbReference type="NCBI Taxonomy" id="280463"/>
    <lineage>
        <taxon>Eukaryota</taxon>
        <taxon>Haptista</taxon>
        <taxon>Haptophyta</taxon>
        <taxon>Prymnesiophyceae</taxon>
        <taxon>Isochrysidales</taxon>
        <taxon>Noelaerhabdaceae</taxon>
        <taxon>Emiliania</taxon>
    </lineage>
</organism>
<evidence type="ECO:0000256" key="9">
    <source>
        <dbReference type="ARBA" id="ARBA00023160"/>
    </source>
</evidence>
<dbReference type="Proteomes" id="UP000013827">
    <property type="component" value="Unassembled WGS sequence"/>
</dbReference>
<dbReference type="KEGG" id="ehx:EMIHUDRAFT_43654"/>
<dbReference type="GO" id="GO:0019367">
    <property type="term" value="P:fatty acid elongation, saturated fatty acid"/>
    <property type="evidence" value="ECO:0007669"/>
    <property type="project" value="TreeGrafter"/>
</dbReference>
<evidence type="ECO:0000256" key="4">
    <source>
        <dbReference type="ARBA" id="ARBA00022692"/>
    </source>
</evidence>
<sequence>YWTRWTANHWEIPIAAATLYLLMIATLKLTMGPRNGGRKALKLTRVVLAWNFFLSAFSIAGMCYTVPLLLFGESGVLTAGWYASVCNSAASYGHGYPGLFVCLFIYSKLAELLDTFFLLVRKSPVIFLHWYHHLTVLLFCWHAYSARIGTGLWARIGTGLWFAAMNYSVHGIMYAYFGLTQAGDGPKNFAKRFSMLITTLQLTQMVFGIAVTVSSVVYLSRGLPCYVSLFNSLLGLGMYASYFVLFLQLFLSHYV</sequence>
<dbReference type="GO" id="GO:0005789">
    <property type="term" value="C:endoplasmic reticulum membrane"/>
    <property type="evidence" value="ECO:0007669"/>
    <property type="project" value="TreeGrafter"/>
</dbReference>
<comment type="subcellular location">
    <subcellularLocation>
        <location evidence="1">Membrane</location>
        <topology evidence="1">Multi-pass membrane protein</topology>
    </subcellularLocation>
</comment>
<evidence type="ECO:0000256" key="7">
    <source>
        <dbReference type="ARBA" id="ARBA00023098"/>
    </source>
</evidence>
<name>A0A0D3J5L3_EMIH1</name>
<feature type="transmembrane region" description="Helical" evidence="10">
    <location>
        <begin position="156"/>
        <end position="179"/>
    </location>
</feature>
<evidence type="ECO:0000256" key="2">
    <source>
        <dbReference type="ARBA" id="ARBA00022516"/>
    </source>
</evidence>
<dbReference type="EnsemblProtists" id="EOD18798">
    <property type="protein sequence ID" value="EOD18798"/>
    <property type="gene ID" value="EMIHUDRAFT_43654"/>
</dbReference>
<evidence type="ECO:0000256" key="3">
    <source>
        <dbReference type="ARBA" id="ARBA00022679"/>
    </source>
</evidence>
<dbReference type="GO" id="GO:0034625">
    <property type="term" value="P:fatty acid elongation, monounsaturated fatty acid"/>
    <property type="evidence" value="ECO:0007669"/>
    <property type="project" value="TreeGrafter"/>
</dbReference>
<proteinExistence type="inferred from homology"/>
<dbReference type="RefSeq" id="XP_005771227.1">
    <property type="nucleotide sequence ID" value="XM_005771170.1"/>
</dbReference>
<evidence type="ECO:0000256" key="8">
    <source>
        <dbReference type="ARBA" id="ARBA00023136"/>
    </source>
</evidence>
<evidence type="ECO:0000313" key="12">
    <source>
        <dbReference type="Proteomes" id="UP000013827"/>
    </source>
</evidence>
<evidence type="ECO:0000256" key="6">
    <source>
        <dbReference type="ARBA" id="ARBA00022989"/>
    </source>
</evidence>
<dbReference type="HOGENOM" id="CLU_048483_1_1_1"/>
<dbReference type="STRING" id="2903.R1C7Z9"/>
<evidence type="ECO:0000256" key="5">
    <source>
        <dbReference type="ARBA" id="ARBA00022832"/>
    </source>
</evidence>
<comment type="catalytic activity">
    <reaction evidence="10">
        <text>an acyl-CoA + malonyl-CoA + H(+) = a 3-oxoacyl-CoA + CO2 + CoA</text>
        <dbReference type="Rhea" id="RHEA:50252"/>
        <dbReference type="ChEBI" id="CHEBI:15378"/>
        <dbReference type="ChEBI" id="CHEBI:16526"/>
        <dbReference type="ChEBI" id="CHEBI:57287"/>
        <dbReference type="ChEBI" id="CHEBI:57384"/>
        <dbReference type="ChEBI" id="CHEBI:58342"/>
        <dbReference type="ChEBI" id="CHEBI:90726"/>
    </reaction>
    <physiologicalReaction direction="left-to-right" evidence="10">
        <dbReference type="Rhea" id="RHEA:50253"/>
    </physiologicalReaction>
</comment>
<dbReference type="GO" id="GO:0042761">
    <property type="term" value="P:very long-chain fatty acid biosynthetic process"/>
    <property type="evidence" value="ECO:0007669"/>
    <property type="project" value="TreeGrafter"/>
</dbReference>
<keyword evidence="2 10" id="KW-0444">Lipid biosynthesis</keyword>
<reference evidence="11" key="2">
    <citation type="submission" date="2024-10" db="UniProtKB">
        <authorList>
            <consortium name="EnsemblProtists"/>
        </authorList>
    </citation>
    <scope>IDENTIFICATION</scope>
</reference>
<keyword evidence="3 10" id="KW-0808">Transferase</keyword>
<feature type="transmembrane region" description="Helical" evidence="10">
    <location>
        <begin position="52"/>
        <end position="72"/>
    </location>
</feature>
<keyword evidence="4 10" id="KW-0812">Transmembrane</keyword>
<keyword evidence="8 10" id="KW-0472">Membrane</keyword>